<reference evidence="1" key="1">
    <citation type="journal article" date="2013" name="J. Plant Res.">
        <title>Effect of fungi and light on seed germination of three Opuntia species from semiarid lands of central Mexico.</title>
        <authorList>
            <person name="Delgado-Sanchez P."/>
            <person name="Jimenez-Bremont J.F."/>
            <person name="Guerrero-Gonzalez Mde L."/>
            <person name="Flores J."/>
        </authorList>
    </citation>
    <scope>NUCLEOTIDE SEQUENCE</scope>
    <source>
        <tissue evidence="1">Cladode</tissue>
    </source>
</reference>
<proteinExistence type="predicted"/>
<protein>
    <submittedName>
        <fullName evidence="1">Uncharacterized protein</fullName>
    </submittedName>
</protein>
<sequence>MIVPLSTSINKLSASSPSFISIDLRNITPRGLETKKLMQKHPSAQSTRLTQIIVHPVCGQDSLIRFTAFSSFAFSLLRKESDNISLDGGSYPGPKSAMALTISRK</sequence>
<dbReference type="EMBL" id="GISG01267232">
    <property type="protein sequence ID" value="MBA4675450.1"/>
    <property type="molecule type" value="Transcribed_RNA"/>
</dbReference>
<evidence type="ECO:0000313" key="1">
    <source>
        <dbReference type="EMBL" id="MBA4675450.1"/>
    </source>
</evidence>
<name>A0A7C9AUQ6_OPUST</name>
<organism evidence="1">
    <name type="scientific">Opuntia streptacantha</name>
    <name type="common">Prickly pear cactus</name>
    <name type="synonym">Opuntia cardona</name>
    <dbReference type="NCBI Taxonomy" id="393608"/>
    <lineage>
        <taxon>Eukaryota</taxon>
        <taxon>Viridiplantae</taxon>
        <taxon>Streptophyta</taxon>
        <taxon>Embryophyta</taxon>
        <taxon>Tracheophyta</taxon>
        <taxon>Spermatophyta</taxon>
        <taxon>Magnoliopsida</taxon>
        <taxon>eudicotyledons</taxon>
        <taxon>Gunneridae</taxon>
        <taxon>Pentapetalae</taxon>
        <taxon>Caryophyllales</taxon>
        <taxon>Cactineae</taxon>
        <taxon>Cactaceae</taxon>
        <taxon>Opuntioideae</taxon>
        <taxon>Opuntia</taxon>
    </lineage>
</organism>
<dbReference type="AlphaFoldDB" id="A0A7C9AUQ6"/>
<accession>A0A7C9AUQ6</accession>
<reference evidence="1" key="2">
    <citation type="submission" date="2020-07" db="EMBL/GenBank/DDBJ databases">
        <authorList>
            <person name="Vera ALvarez R."/>
            <person name="Arias-Moreno D.M."/>
            <person name="Jimenez-Jacinto V."/>
            <person name="Jimenez-Bremont J.F."/>
            <person name="Swaminathan K."/>
            <person name="Moose S.P."/>
            <person name="Guerrero-Gonzalez M.L."/>
            <person name="Marino-Ramirez L."/>
            <person name="Landsman D."/>
            <person name="Rodriguez-Kessler M."/>
            <person name="Delgado-Sanchez P."/>
        </authorList>
    </citation>
    <scope>NUCLEOTIDE SEQUENCE</scope>
    <source>
        <tissue evidence="1">Cladode</tissue>
    </source>
</reference>